<organism evidence="1 2">
    <name type="scientific">Exidia glandulosa HHB12029</name>
    <dbReference type="NCBI Taxonomy" id="1314781"/>
    <lineage>
        <taxon>Eukaryota</taxon>
        <taxon>Fungi</taxon>
        <taxon>Dikarya</taxon>
        <taxon>Basidiomycota</taxon>
        <taxon>Agaricomycotina</taxon>
        <taxon>Agaricomycetes</taxon>
        <taxon>Auriculariales</taxon>
        <taxon>Exidiaceae</taxon>
        <taxon>Exidia</taxon>
    </lineage>
</organism>
<evidence type="ECO:0000313" key="1">
    <source>
        <dbReference type="EMBL" id="KZW01379.1"/>
    </source>
</evidence>
<keyword evidence="2" id="KW-1185">Reference proteome</keyword>
<dbReference type="Proteomes" id="UP000077266">
    <property type="component" value="Unassembled WGS sequence"/>
</dbReference>
<proteinExistence type="predicted"/>
<gene>
    <name evidence="1" type="ORF">EXIGLDRAFT_760872</name>
</gene>
<dbReference type="STRING" id="1314781.A0A165NY39"/>
<protein>
    <recommendedName>
        <fullName evidence="3">F-box domain-containing protein</fullName>
    </recommendedName>
</protein>
<sequence>MVSSRDCLARVCAYWRAVALDYPTFWAHIVVRTSRDAALLAIALERSSGGVLDVELCDERISSAVEQRAVVETLLAPEHRLRLIRLSVKYTNMMPESLLPLLCAGDVFPALHDLVIQGTYGRLPYLAPSLEAPSLRTLVLSGLELVLQSWHTFITPSLEHLCLHVVQYDDSYRLLNTIPSAAPSFAVSSGISTLLTLCRCWAMEYSRRSRLV</sequence>
<dbReference type="InParanoid" id="A0A165NY39"/>
<name>A0A165NY39_EXIGL</name>
<dbReference type="EMBL" id="KV425894">
    <property type="protein sequence ID" value="KZW01379.1"/>
    <property type="molecule type" value="Genomic_DNA"/>
</dbReference>
<accession>A0A165NY39</accession>
<dbReference type="AlphaFoldDB" id="A0A165NY39"/>
<evidence type="ECO:0000313" key="2">
    <source>
        <dbReference type="Proteomes" id="UP000077266"/>
    </source>
</evidence>
<reference evidence="1 2" key="1">
    <citation type="journal article" date="2016" name="Mol. Biol. Evol.">
        <title>Comparative Genomics of Early-Diverging Mushroom-Forming Fungi Provides Insights into the Origins of Lignocellulose Decay Capabilities.</title>
        <authorList>
            <person name="Nagy L.G."/>
            <person name="Riley R."/>
            <person name="Tritt A."/>
            <person name="Adam C."/>
            <person name="Daum C."/>
            <person name="Floudas D."/>
            <person name="Sun H."/>
            <person name="Yadav J.S."/>
            <person name="Pangilinan J."/>
            <person name="Larsson K.H."/>
            <person name="Matsuura K."/>
            <person name="Barry K."/>
            <person name="Labutti K."/>
            <person name="Kuo R."/>
            <person name="Ohm R.A."/>
            <person name="Bhattacharya S.S."/>
            <person name="Shirouzu T."/>
            <person name="Yoshinaga Y."/>
            <person name="Martin F.M."/>
            <person name="Grigoriev I.V."/>
            <person name="Hibbett D.S."/>
        </authorList>
    </citation>
    <scope>NUCLEOTIDE SEQUENCE [LARGE SCALE GENOMIC DNA]</scope>
    <source>
        <strain evidence="1 2">HHB12029</strain>
    </source>
</reference>
<evidence type="ECO:0008006" key="3">
    <source>
        <dbReference type="Google" id="ProtNLM"/>
    </source>
</evidence>